<evidence type="ECO:0000313" key="2">
    <source>
        <dbReference type="Proteomes" id="UP000195402"/>
    </source>
</evidence>
<proteinExistence type="predicted"/>
<comment type="caution">
    <text evidence="1">The sequence shown here is derived from an EMBL/GenBank/DDBJ whole genome shotgun (WGS) entry which is preliminary data.</text>
</comment>
<keyword evidence="2" id="KW-1185">Reference proteome</keyword>
<name>A0A200RBU4_MACCD</name>
<dbReference type="AlphaFoldDB" id="A0A200RBU4"/>
<protein>
    <submittedName>
        <fullName evidence="1">Uncharacterized protein</fullName>
    </submittedName>
</protein>
<reference evidence="1 2" key="1">
    <citation type="journal article" date="2017" name="Mol. Plant">
        <title>The Genome of Medicinal Plant Macleaya cordata Provides New Insights into Benzylisoquinoline Alkaloids Metabolism.</title>
        <authorList>
            <person name="Liu X."/>
            <person name="Liu Y."/>
            <person name="Huang P."/>
            <person name="Ma Y."/>
            <person name="Qing Z."/>
            <person name="Tang Q."/>
            <person name="Cao H."/>
            <person name="Cheng P."/>
            <person name="Zheng Y."/>
            <person name="Yuan Z."/>
            <person name="Zhou Y."/>
            <person name="Liu J."/>
            <person name="Tang Z."/>
            <person name="Zhuo Y."/>
            <person name="Zhang Y."/>
            <person name="Yu L."/>
            <person name="Huang J."/>
            <person name="Yang P."/>
            <person name="Peng Q."/>
            <person name="Zhang J."/>
            <person name="Jiang W."/>
            <person name="Zhang Z."/>
            <person name="Lin K."/>
            <person name="Ro D.K."/>
            <person name="Chen X."/>
            <person name="Xiong X."/>
            <person name="Shang Y."/>
            <person name="Huang S."/>
            <person name="Zeng J."/>
        </authorList>
    </citation>
    <scope>NUCLEOTIDE SEQUENCE [LARGE SCALE GENOMIC DNA]</scope>
    <source>
        <strain evidence="2">cv. BLH2017</strain>
        <tissue evidence="1">Root</tissue>
    </source>
</reference>
<gene>
    <name evidence="1" type="ORF">BVC80_1661g3</name>
</gene>
<dbReference type="EMBL" id="MVGT01000145">
    <property type="protein sequence ID" value="OVA20187.1"/>
    <property type="molecule type" value="Genomic_DNA"/>
</dbReference>
<dbReference type="Proteomes" id="UP000195402">
    <property type="component" value="Unassembled WGS sequence"/>
</dbReference>
<dbReference type="InParanoid" id="A0A200RBU4"/>
<accession>A0A200RBU4</accession>
<organism evidence="1 2">
    <name type="scientific">Macleaya cordata</name>
    <name type="common">Five-seeded plume-poppy</name>
    <name type="synonym">Bocconia cordata</name>
    <dbReference type="NCBI Taxonomy" id="56857"/>
    <lineage>
        <taxon>Eukaryota</taxon>
        <taxon>Viridiplantae</taxon>
        <taxon>Streptophyta</taxon>
        <taxon>Embryophyta</taxon>
        <taxon>Tracheophyta</taxon>
        <taxon>Spermatophyta</taxon>
        <taxon>Magnoliopsida</taxon>
        <taxon>Ranunculales</taxon>
        <taxon>Papaveraceae</taxon>
        <taxon>Papaveroideae</taxon>
        <taxon>Macleaya</taxon>
    </lineage>
</organism>
<evidence type="ECO:0000313" key="1">
    <source>
        <dbReference type="EMBL" id="OVA20187.1"/>
    </source>
</evidence>
<sequence length="54" mass="5954">MIPSSLQHHLGEDICTGTSNHRDCNTTTRSLSVFLTHLSQASIDSIKIKTLLQC</sequence>